<accession>A0A3G8ZIN3</accession>
<proteinExistence type="predicted"/>
<dbReference type="OrthoDB" id="5191634at2"/>
<keyword evidence="3" id="KW-1185">Reference proteome</keyword>
<dbReference type="KEGG" id="nak:EH165_02830"/>
<dbReference type="Proteomes" id="UP000268084">
    <property type="component" value="Chromosome"/>
</dbReference>
<sequence length="64" mass="6714">MAGKRSKAAGVGVDPTWPAADDGSHPVSELNTDRQGALSPFGDVTFPLDPADLPYVHPTTVINR</sequence>
<evidence type="ECO:0000313" key="3">
    <source>
        <dbReference type="Proteomes" id="UP000268084"/>
    </source>
</evidence>
<organism evidence="2 3">
    <name type="scientific">Nakamurella antarctica</name>
    <dbReference type="NCBI Taxonomy" id="1902245"/>
    <lineage>
        <taxon>Bacteria</taxon>
        <taxon>Bacillati</taxon>
        <taxon>Actinomycetota</taxon>
        <taxon>Actinomycetes</taxon>
        <taxon>Nakamurellales</taxon>
        <taxon>Nakamurellaceae</taxon>
        <taxon>Nakamurella</taxon>
    </lineage>
</organism>
<dbReference type="AlphaFoldDB" id="A0A3G8ZIN3"/>
<feature type="region of interest" description="Disordered" evidence="1">
    <location>
        <begin position="1"/>
        <end position="43"/>
    </location>
</feature>
<reference evidence="2 3" key="2">
    <citation type="submission" date="2018-12" db="EMBL/GenBank/DDBJ databases">
        <title>Nakamurella antarcticus sp. nov., isolated from Antarctica South Shetland Islands soil.</title>
        <authorList>
            <person name="Peng F."/>
        </authorList>
    </citation>
    <scope>NUCLEOTIDE SEQUENCE [LARGE SCALE GENOMIC DNA]</scope>
    <source>
        <strain evidence="2 3">S14-144</strain>
    </source>
</reference>
<gene>
    <name evidence="2" type="ORF">EH165_02830</name>
</gene>
<protein>
    <submittedName>
        <fullName evidence="2">Uncharacterized protein</fullName>
    </submittedName>
</protein>
<dbReference type="EMBL" id="CP034170">
    <property type="protein sequence ID" value="AZI57252.1"/>
    <property type="molecule type" value="Genomic_DNA"/>
</dbReference>
<evidence type="ECO:0000313" key="2">
    <source>
        <dbReference type="EMBL" id="AZI57252.1"/>
    </source>
</evidence>
<dbReference type="RefSeq" id="WP_124797937.1">
    <property type="nucleotide sequence ID" value="NZ_CP034170.1"/>
</dbReference>
<name>A0A3G8ZIN3_9ACTN</name>
<evidence type="ECO:0000256" key="1">
    <source>
        <dbReference type="SAM" id="MobiDB-lite"/>
    </source>
</evidence>
<reference evidence="2 3" key="1">
    <citation type="submission" date="2018-11" db="EMBL/GenBank/DDBJ databases">
        <authorList>
            <person name="Da X."/>
        </authorList>
    </citation>
    <scope>NUCLEOTIDE SEQUENCE [LARGE SCALE GENOMIC DNA]</scope>
    <source>
        <strain evidence="2 3">S14-144</strain>
    </source>
</reference>